<evidence type="ECO:0000256" key="1">
    <source>
        <dbReference type="ARBA" id="ARBA00008345"/>
    </source>
</evidence>
<dbReference type="GO" id="GO:1903600">
    <property type="term" value="C:glutaminase complex"/>
    <property type="evidence" value="ECO:0007669"/>
    <property type="project" value="TreeGrafter"/>
</dbReference>
<dbReference type="GO" id="GO:0008614">
    <property type="term" value="P:pyridoxine metabolic process"/>
    <property type="evidence" value="ECO:0007669"/>
    <property type="project" value="TreeGrafter"/>
</dbReference>
<sequence>MIVGVLGLQGAFREHLTVLGSLGLASRTVTRPEHLDGLDSIILPGGESSAMVRIAAGTGLFPALRARIHTGLPVFGTCAGLILLADRLTDDSLEGFDRLGGLDVTVSRNAYGRQRESFCAPVAMTGDDADFPATFIRAPQIVGLGEGVEVLGTHAGTPVLVRQGTVWGASFHPELGTDARVHEGFLHSLGASVQRGIVASRAPRRGASDFRRAAPAADSHR</sequence>
<gene>
    <name evidence="10" type="primary">pdxT</name>
    <name evidence="13" type="ORF">BKA07_002843</name>
</gene>
<comment type="catalytic activity">
    <reaction evidence="6 10">
        <text>aldehydo-D-ribose 5-phosphate + D-glyceraldehyde 3-phosphate + L-glutamine = pyridoxal 5'-phosphate + L-glutamate + phosphate + 3 H2O + H(+)</text>
        <dbReference type="Rhea" id="RHEA:31507"/>
        <dbReference type="ChEBI" id="CHEBI:15377"/>
        <dbReference type="ChEBI" id="CHEBI:15378"/>
        <dbReference type="ChEBI" id="CHEBI:29985"/>
        <dbReference type="ChEBI" id="CHEBI:43474"/>
        <dbReference type="ChEBI" id="CHEBI:58273"/>
        <dbReference type="ChEBI" id="CHEBI:58359"/>
        <dbReference type="ChEBI" id="CHEBI:59776"/>
        <dbReference type="ChEBI" id="CHEBI:597326"/>
        <dbReference type="EC" id="4.3.3.6"/>
    </reaction>
</comment>
<dbReference type="GO" id="GO:0006543">
    <property type="term" value="P:L-glutamine catabolic process"/>
    <property type="evidence" value="ECO:0007669"/>
    <property type="project" value="UniProtKB-UniRule"/>
</dbReference>
<dbReference type="InterPro" id="IPR002161">
    <property type="entry name" value="PdxT/SNO"/>
</dbReference>
<dbReference type="Gene3D" id="3.40.50.880">
    <property type="match status" value="1"/>
</dbReference>
<evidence type="ECO:0000256" key="9">
    <source>
        <dbReference type="ARBA" id="ARBA00064749"/>
    </source>
</evidence>
<keyword evidence="4 10" id="KW-0315">Glutamine amidotransferase</keyword>
<keyword evidence="2 10" id="KW-0378">Hydrolase</keyword>
<evidence type="ECO:0000256" key="11">
    <source>
        <dbReference type="PIRSR" id="PIRSR005639-1"/>
    </source>
</evidence>
<reference evidence="13 14" key="1">
    <citation type="submission" date="2020-03" db="EMBL/GenBank/DDBJ databases">
        <title>Sequencing the genomes of 1000 actinobacteria strains.</title>
        <authorList>
            <person name="Klenk H.-P."/>
        </authorList>
    </citation>
    <scope>NUCLEOTIDE SEQUENCE [LARGE SCALE GENOMIC DNA]</scope>
    <source>
        <strain evidence="13 14">DSM 18964</strain>
    </source>
</reference>
<evidence type="ECO:0000256" key="3">
    <source>
        <dbReference type="ARBA" id="ARBA00022898"/>
    </source>
</evidence>
<dbReference type="AlphaFoldDB" id="A0A846S491"/>
<evidence type="ECO:0000256" key="6">
    <source>
        <dbReference type="ARBA" id="ARBA00047992"/>
    </source>
</evidence>
<feature type="binding site" evidence="10 12">
    <location>
        <begin position="136"/>
        <end position="137"/>
    </location>
    <ligand>
        <name>L-glutamine</name>
        <dbReference type="ChEBI" id="CHEBI:58359"/>
    </ligand>
</feature>
<evidence type="ECO:0000313" key="14">
    <source>
        <dbReference type="Proteomes" id="UP000576792"/>
    </source>
</evidence>
<feature type="active site" description="Charge relay system" evidence="10 11">
    <location>
        <position position="174"/>
    </location>
</feature>
<evidence type="ECO:0000256" key="7">
    <source>
        <dbReference type="ARBA" id="ARBA00049534"/>
    </source>
</evidence>
<dbReference type="GO" id="GO:0036381">
    <property type="term" value="F:pyridoxal 5'-phosphate synthase (glutamine hydrolysing) activity"/>
    <property type="evidence" value="ECO:0007669"/>
    <property type="project" value="UniProtKB-UniRule"/>
</dbReference>
<keyword evidence="14" id="KW-1185">Reference proteome</keyword>
<evidence type="ECO:0000256" key="4">
    <source>
        <dbReference type="ARBA" id="ARBA00022962"/>
    </source>
</evidence>
<dbReference type="EMBL" id="JAATJN010000001">
    <property type="protein sequence ID" value="NJC57808.1"/>
    <property type="molecule type" value="Genomic_DNA"/>
</dbReference>
<proteinExistence type="inferred from homology"/>
<dbReference type="SUPFAM" id="SSF52317">
    <property type="entry name" value="Class I glutamine amidotransferase-like"/>
    <property type="match status" value="1"/>
</dbReference>
<comment type="catalytic activity">
    <reaction evidence="7 10">
        <text>L-glutamine + H2O = L-glutamate + NH4(+)</text>
        <dbReference type="Rhea" id="RHEA:15889"/>
        <dbReference type="ChEBI" id="CHEBI:15377"/>
        <dbReference type="ChEBI" id="CHEBI:28938"/>
        <dbReference type="ChEBI" id="CHEBI:29985"/>
        <dbReference type="ChEBI" id="CHEBI:58359"/>
        <dbReference type="EC" id="3.5.1.2"/>
    </reaction>
</comment>
<dbReference type="PANTHER" id="PTHR31559">
    <property type="entry name" value="PYRIDOXAL 5'-PHOSPHATE SYNTHASE SUBUNIT SNO"/>
    <property type="match status" value="1"/>
</dbReference>
<evidence type="ECO:0000256" key="5">
    <source>
        <dbReference type="ARBA" id="ARBA00023239"/>
    </source>
</evidence>
<dbReference type="CDD" id="cd01749">
    <property type="entry name" value="GATase1_PB"/>
    <property type="match status" value="1"/>
</dbReference>
<comment type="subunit">
    <text evidence="9 10">In the presence of PdxS, forms a dodecamer of heterodimers. Only shows activity in the heterodimer.</text>
</comment>
<dbReference type="EC" id="3.5.1.2" evidence="10"/>
<evidence type="ECO:0000256" key="8">
    <source>
        <dbReference type="ARBA" id="ARBA00054599"/>
    </source>
</evidence>
<name>A0A846S491_9MICO</name>
<feature type="active site" description="Charge relay system" evidence="10 11">
    <location>
        <position position="172"/>
    </location>
</feature>
<dbReference type="UniPathway" id="UPA00245"/>
<evidence type="ECO:0000256" key="2">
    <source>
        <dbReference type="ARBA" id="ARBA00022801"/>
    </source>
</evidence>
<comment type="pathway">
    <text evidence="10">Cofactor biosynthesis; pyridoxal 5'-phosphate biosynthesis.</text>
</comment>
<comment type="caution">
    <text evidence="13">The sequence shown here is derived from an EMBL/GenBank/DDBJ whole genome shotgun (WGS) entry which is preliminary data.</text>
</comment>
<feature type="binding site" evidence="10 12">
    <location>
        <position position="108"/>
    </location>
    <ligand>
        <name>L-glutamine</name>
        <dbReference type="ChEBI" id="CHEBI:58359"/>
    </ligand>
</feature>
<accession>A0A846S491</accession>
<dbReference type="GO" id="GO:0004359">
    <property type="term" value="F:glutaminase activity"/>
    <property type="evidence" value="ECO:0007669"/>
    <property type="project" value="UniProtKB-UniRule"/>
</dbReference>
<organism evidence="13 14">
    <name type="scientific">Brevibacterium marinum</name>
    <dbReference type="NCBI Taxonomy" id="418643"/>
    <lineage>
        <taxon>Bacteria</taxon>
        <taxon>Bacillati</taxon>
        <taxon>Actinomycetota</taxon>
        <taxon>Actinomycetes</taxon>
        <taxon>Micrococcales</taxon>
        <taxon>Brevibacteriaceae</taxon>
        <taxon>Brevibacterium</taxon>
    </lineage>
</organism>
<evidence type="ECO:0000256" key="12">
    <source>
        <dbReference type="PIRSR" id="PIRSR005639-2"/>
    </source>
</evidence>
<feature type="binding site" evidence="10 12">
    <location>
        <begin position="46"/>
        <end position="48"/>
    </location>
    <ligand>
        <name>L-glutamine</name>
        <dbReference type="ChEBI" id="CHEBI:58359"/>
    </ligand>
</feature>
<dbReference type="PROSITE" id="PS01236">
    <property type="entry name" value="PDXT_SNO_1"/>
    <property type="match status" value="1"/>
</dbReference>
<dbReference type="HAMAP" id="MF_01615">
    <property type="entry name" value="PdxT"/>
    <property type="match status" value="1"/>
</dbReference>
<protein>
    <recommendedName>
        <fullName evidence="10">Pyridoxal 5'-phosphate synthase subunit PdxT</fullName>
        <ecNumber evidence="10">4.3.3.6</ecNumber>
    </recommendedName>
    <alternativeName>
        <fullName evidence="10">Pdx2</fullName>
    </alternativeName>
    <alternativeName>
        <fullName evidence="10">Pyridoxal 5'-phosphate synthase glutaminase subunit</fullName>
        <ecNumber evidence="10">3.5.1.2</ecNumber>
    </alternativeName>
</protein>
<dbReference type="FunFam" id="3.40.50.880:FF:000010">
    <property type="entry name" value="uncharacterized protein LOC100176842 isoform X2"/>
    <property type="match status" value="1"/>
</dbReference>
<feature type="active site" description="Nucleophile" evidence="10 11">
    <location>
        <position position="78"/>
    </location>
</feature>
<dbReference type="PROSITE" id="PS51273">
    <property type="entry name" value="GATASE_TYPE_1"/>
    <property type="match status" value="1"/>
</dbReference>
<evidence type="ECO:0000256" key="10">
    <source>
        <dbReference type="HAMAP-Rule" id="MF_01615"/>
    </source>
</evidence>
<evidence type="ECO:0000313" key="13">
    <source>
        <dbReference type="EMBL" id="NJC57808.1"/>
    </source>
</evidence>
<comment type="function">
    <text evidence="8 10">Catalyzes the hydrolysis of glutamine to glutamate and ammonia as part of the biosynthesis of pyridoxal 5'-phosphate. The resulting ammonia molecule is channeled to the active site of PdxS.</text>
</comment>
<dbReference type="EC" id="4.3.3.6" evidence="10"/>
<dbReference type="NCBIfam" id="TIGR03800">
    <property type="entry name" value="PLP_synth_Pdx2"/>
    <property type="match status" value="1"/>
</dbReference>
<dbReference type="PROSITE" id="PS51130">
    <property type="entry name" value="PDXT_SNO_2"/>
    <property type="match status" value="1"/>
</dbReference>
<keyword evidence="3 10" id="KW-0663">Pyridoxal phosphate</keyword>
<dbReference type="GO" id="GO:0042823">
    <property type="term" value="P:pyridoxal phosphate biosynthetic process"/>
    <property type="evidence" value="ECO:0007669"/>
    <property type="project" value="UniProtKB-UniRule"/>
</dbReference>
<dbReference type="GO" id="GO:0005829">
    <property type="term" value="C:cytosol"/>
    <property type="evidence" value="ECO:0007669"/>
    <property type="project" value="TreeGrafter"/>
</dbReference>
<dbReference type="Proteomes" id="UP000576792">
    <property type="component" value="Unassembled WGS sequence"/>
</dbReference>
<dbReference type="Pfam" id="PF01174">
    <property type="entry name" value="SNO"/>
    <property type="match status" value="1"/>
</dbReference>
<dbReference type="InterPro" id="IPR021196">
    <property type="entry name" value="PdxT/SNO_CS"/>
</dbReference>
<dbReference type="PIRSF" id="PIRSF005639">
    <property type="entry name" value="Glut_amidoT_SNO"/>
    <property type="match status" value="1"/>
</dbReference>
<dbReference type="RefSeq" id="WP_167951448.1">
    <property type="nucleotide sequence ID" value="NZ_BAAAPQ010000040.1"/>
</dbReference>
<comment type="similarity">
    <text evidence="1 10">Belongs to the glutaminase PdxT/SNO family.</text>
</comment>
<dbReference type="InterPro" id="IPR029062">
    <property type="entry name" value="Class_I_gatase-like"/>
</dbReference>
<dbReference type="PANTHER" id="PTHR31559:SF0">
    <property type="entry name" value="PYRIDOXAL 5'-PHOSPHATE SYNTHASE SUBUNIT SNO1-RELATED"/>
    <property type="match status" value="1"/>
</dbReference>
<keyword evidence="5 10" id="KW-0456">Lyase</keyword>